<name>A0A0G4K5K1_9SPIR</name>
<evidence type="ECO:0000256" key="6">
    <source>
        <dbReference type="SAM" id="Phobius"/>
    </source>
</evidence>
<evidence type="ECO:0000256" key="3">
    <source>
        <dbReference type="PROSITE-ProRule" id="PRU00284"/>
    </source>
</evidence>
<dbReference type="EMBL" id="CVLB01000001">
    <property type="protein sequence ID" value="CRF32650.1"/>
    <property type="molecule type" value="Genomic_DNA"/>
</dbReference>
<dbReference type="PANTHER" id="PTHR32089:SF112">
    <property type="entry name" value="LYSOZYME-LIKE PROTEIN-RELATED"/>
    <property type="match status" value="1"/>
</dbReference>
<dbReference type="InterPro" id="IPR004090">
    <property type="entry name" value="Chemotax_Me-accpt_rcpt"/>
</dbReference>
<dbReference type="GO" id="GO:0004888">
    <property type="term" value="F:transmembrane signaling receptor activity"/>
    <property type="evidence" value="ECO:0007669"/>
    <property type="project" value="InterPro"/>
</dbReference>
<sequence length="951" mass="107183">MIFKVDEDVLKRRLKFYMPAFFILAGVVSVGIFSILLKTVYQLSSSIISYLYIFIFILIAVFCISIYFDCLKLEKGKSIAIGKIYVIKAGIAVVLVAIFSYSLHIYLGRISIFEMLNIRLIMVVFLISVAMSIASSSFNILVRPLYKKTGKKEYHLPIAYNFLPISIATVIFIVTLVNGMHYRSEIIYDRQYDIIIKKGYANDFINKISDSLGKYITVSDNIIGYMNMIYRNNYTLDNYTDILSRYLSTRYANDNNISSVSVLFSEIEDINLNINTNGVDNLSINWRYNDINNLASINTNSRLNIAGNYFTRLATETNSLIDIRPNADTFYIYSPIVLNNRNVGFITLEVKSSVYLEVLSDSLFKANLNIFLTDDTYNIKASNNPSLIGNTQKDLDSSAIGIEIKKNQHSNYRNNITDVNVISFKDSDILAIKYSLFNNLYVINVWQHNSAYKNELFRNTIIKSSVAIYLGLLAFLLVILALILSLRKTLVFAKNVSESLSEGEGDLTIRLPVISNNESGELVHSFNKFLEKVKNIIVSVKNNAYTLTGNIQNMRASISISISDFNTIYKEFETELANSNKIAESSANAARVSFMQRTRFTAVNETVQLLLENINDINDKMKQQSEAVSKTSSSVQQMMANIVTVSHGATKANDYAKILYTEAQDGSNIGESVVDSIQSIKEYSKQITNITQVIHNIAEQTNLLAMNAAIEAAHAGEHGRGFTVVADKIRKLAEDTGENSKIINEIIEETTQAIDHTVSLAFKSSESMEKILEGSNTLADLISTISGANDELDIGRREILMNISNLNSITEDVQELSLKQMQMSSAVSQNISSVDKLAEDVVNVVNTAENEMKELVNSIENVSNLSSTSSHNMETMDKRIKELQYIFLQLYKLVISFKTEKSEEEIAREKSKSTAVDKKRIRLERKAEKNRIKEEKRRLKELKKESTKGKK</sequence>
<evidence type="ECO:0000256" key="4">
    <source>
        <dbReference type="SAM" id="Coils"/>
    </source>
</evidence>
<keyword evidence="4" id="KW-0175">Coiled coil</keyword>
<protein>
    <submittedName>
        <fullName evidence="9">Methyl-accepting chemotaxis protein</fullName>
    </submittedName>
</protein>
<dbReference type="PANTHER" id="PTHR32089">
    <property type="entry name" value="METHYL-ACCEPTING CHEMOTAXIS PROTEIN MCPB"/>
    <property type="match status" value="1"/>
</dbReference>
<evidence type="ECO:0000259" key="7">
    <source>
        <dbReference type="PROSITE" id="PS50111"/>
    </source>
</evidence>
<dbReference type="RefSeq" id="WP_048594101.1">
    <property type="nucleotide sequence ID" value="NZ_CVLB01000001.1"/>
</dbReference>
<feature type="transmembrane region" description="Helical" evidence="6">
    <location>
        <begin position="154"/>
        <end position="177"/>
    </location>
</feature>
<keyword evidence="6" id="KW-0812">Transmembrane</keyword>
<dbReference type="InterPro" id="IPR004089">
    <property type="entry name" value="MCPsignal_dom"/>
</dbReference>
<dbReference type="InterPro" id="IPR003660">
    <property type="entry name" value="HAMP_dom"/>
</dbReference>
<keyword evidence="6" id="KW-0472">Membrane</keyword>
<feature type="transmembrane region" description="Helical" evidence="6">
    <location>
        <begin position="466"/>
        <end position="486"/>
    </location>
</feature>
<evidence type="ECO:0000256" key="5">
    <source>
        <dbReference type="SAM" id="MobiDB-lite"/>
    </source>
</evidence>
<dbReference type="PROSITE" id="PS50111">
    <property type="entry name" value="CHEMOTAXIS_TRANSDUC_2"/>
    <property type="match status" value="1"/>
</dbReference>
<evidence type="ECO:0000256" key="2">
    <source>
        <dbReference type="ARBA" id="ARBA00029447"/>
    </source>
</evidence>
<dbReference type="Gene3D" id="1.10.287.950">
    <property type="entry name" value="Methyl-accepting chemotaxis protein"/>
    <property type="match status" value="1"/>
</dbReference>
<dbReference type="Pfam" id="PF00015">
    <property type="entry name" value="MCPsignal"/>
    <property type="match status" value="1"/>
</dbReference>
<gene>
    <name evidence="9" type="ORF">BRSU_0936</name>
</gene>
<keyword evidence="10" id="KW-1185">Reference proteome</keyword>
<evidence type="ECO:0000256" key="1">
    <source>
        <dbReference type="ARBA" id="ARBA00023224"/>
    </source>
</evidence>
<feature type="coiled-coil region" evidence="4">
    <location>
        <begin position="838"/>
        <end position="865"/>
    </location>
</feature>
<feature type="domain" description="Methyl-accepting transducer" evidence="7">
    <location>
        <begin position="599"/>
        <end position="838"/>
    </location>
</feature>
<organism evidence="9 10">
    <name type="scientific">Brachyspira suanatina</name>
    <dbReference type="NCBI Taxonomy" id="381802"/>
    <lineage>
        <taxon>Bacteria</taxon>
        <taxon>Pseudomonadati</taxon>
        <taxon>Spirochaetota</taxon>
        <taxon>Spirochaetia</taxon>
        <taxon>Brachyspirales</taxon>
        <taxon>Brachyspiraceae</taxon>
        <taxon>Brachyspira</taxon>
    </lineage>
</organism>
<dbReference type="PRINTS" id="PR00260">
    <property type="entry name" value="CHEMTRNSDUCR"/>
</dbReference>
<feature type="transmembrane region" description="Helical" evidence="6">
    <location>
        <begin position="21"/>
        <end position="41"/>
    </location>
</feature>
<dbReference type="Gene3D" id="6.10.340.10">
    <property type="match status" value="1"/>
</dbReference>
<dbReference type="SUPFAM" id="SSF58104">
    <property type="entry name" value="Methyl-accepting chemotaxis protein (MCP) signaling domain"/>
    <property type="match status" value="1"/>
</dbReference>
<dbReference type="GO" id="GO:0007165">
    <property type="term" value="P:signal transduction"/>
    <property type="evidence" value="ECO:0007669"/>
    <property type="project" value="UniProtKB-KW"/>
</dbReference>
<dbReference type="Proteomes" id="UP000043763">
    <property type="component" value="Unassembled WGS sequence"/>
</dbReference>
<dbReference type="GO" id="GO:0016020">
    <property type="term" value="C:membrane"/>
    <property type="evidence" value="ECO:0007669"/>
    <property type="project" value="InterPro"/>
</dbReference>
<dbReference type="CDD" id="cd06225">
    <property type="entry name" value="HAMP"/>
    <property type="match status" value="1"/>
</dbReference>
<accession>A0A0G4K5K1</accession>
<dbReference type="OrthoDB" id="304599at2"/>
<evidence type="ECO:0000313" key="10">
    <source>
        <dbReference type="Proteomes" id="UP000043763"/>
    </source>
</evidence>
<dbReference type="GO" id="GO:0006935">
    <property type="term" value="P:chemotaxis"/>
    <property type="evidence" value="ECO:0007669"/>
    <property type="project" value="InterPro"/>
</dbReference>
<feature type="transmembrane region" description="Helical" evidence="6">
    <location>
        <begin position="47"/>
        <end position="68"/>
    </location>
</feature>
<feature type="transmembrane region" description="Helical" evidence="6">
    <location>
        <begin position="89"/>
        <end position="108"/>
    </location>
</feature>
<feature type="region of interest" description="Disordered" evidence="5">
    <location>
        <begin position="922"/>
        <end position="951"/>
    </location>
</feature>
<comment type="similarity">
    <text evidence="2">Belongs to the methyl-accepting chemotaxis (MCP) protein family.</text>
</comment>
<reference evidence="10" key="1">
    <citation type="submission" date="2015-04" db="EMBL/GenBank/DDBJ databases">
        <authorList>
            <person name="Mushtaq Mamoona"/>
        </authorList>
    </citation>
    <scope>NUCLEOTIDE SEQUENCE [LARGE SCALE GENOMIC DNA]</scope>
    <source>
        <strain evidence="10">AN4859/03</strain>
    </source>
</reference>
<dbReference type="AlphaFoldDB" id="A0A0G4K5K1"/>
<keyword evidence="1 3" id="KW-0807">Transducer</keyword>
<dbReference type="PROSITE" id="PS50885">
    <property type="entry name" value="HAMP"/>
    <property type="match status" value="1"/>
</dbReference>
<evidence type="ECO:0000313" key="9">
    <source>
        <dbReference type="EMBL" id="CRF32650.1"/>
    </source>
</evidence>
<proteinExistence type="inferred from homology"/>
<feature type="domain" description="HAMP" evidence="8">
    <location>
        <begin position="503"/>
        <end position="538"/>
    </location>
</feature>
<feature type="transmembrane region" description="Helical" evidence="6">
    <location>
        <begin position="120"/>
        <end position="142"/>
    </location>
</feature>
<dbReference type="SMART" id="SM00283">
    <property type="entry name" value="MA"/>
    <property type="match status" value="1"/>
</dbReference>
<evidence type="ECO:0000259" key="8">
    <source>
        <dbReference type="PROSITE" id="PS50885"/>
    </source>
</evidence>
<keyword evidence="6" id="KW-1133">Transmembrane helix</keyword>